<organism evidence="1 2">
    <name type="scientific">Allokutzneria oryzae</name>
    <dbReference type="NCBI Taxonomy" id="1378989"/>
    <lineage>
        <taxon>Bacteria</taxon>
        <taxon>Bacillati</taxon>
        <taxon>Actinomycetota</taxon>
        <taxon>Actinomycetes</taxon>
        <taxon>Pseudonocardiales</taxon>
        <taxon>Pseudonocardiaceae</taxon>
        <taxon>Allokutzneria</taxon>
    </lineage>
</organism>
<reference evidence="1 2" key="1">
    <citation type="submission" date="2024-09" db="EMBL/GenBank/DDBJ databases">
        <authorList>
            <person name="Sun Q."/>
            <person name="Mori K."/>
        </authorList>
    </citation>
    <scope>NUCLEOTIDE SEQUENCE [LARGE SCALE GENOMIC DNA]</scope>
    <source>
        <strain evidence="1 2">TBRC 7907</strain>
    </source>
</reference>
<evidence type="ECO:0000313" key="1">
    <source>
        <dbReference type="EMBL" id="MFB9909455.1"/>
    </source>
</evidence>
<keyword evidence="2" id="KW-1185">Reference proteome</keyword>
<gene>
    <name evidence="1" type="ORF">ACFFQA_36435</name>
</gene>
<dbReference type="RefSeq" id="WP_377862369.1">
    <property type="nucleotide sequence ID" value="NZ_JBHLZU010000034.1"/>
</dbReference>
<accession>A0ABV6A8H0</accession>
<comment type="caution">
    <text evidence="1">The sequence shown here is derived from an EMBL/GenBank/DDBJ whole genome shotgun (WGS) entry which is preliminary data.</text>
</comment>
<evidence type="ECO:0008006" key="3">
    <source>
        <dbReference type="Google" id="ProtNLM"/>
    </source>
</evidence>
<dbReference type="EMBL" id="JBHLZU010000034">
    <property type="protein sequence ID" value="MFB9909455.1"/>
    <property type="molecule type" value="Genomic_DNA"/>
</dbReference>
<name>A0ABV6A8H0_9PSEU</name>
<evidence type="ECO:0000313" key="2">
    <source>
        <dbReference type="Proteomes" id="UP001589693"/>
    </source>
</evidence>
<proteinExistence type="predicted"/>
<dbReference type="Proteomes" id="UP001589693">
    <property type="component" value="Unassembled WGS sequence"/>
</dbReference>
<sequence length="452" mass="46398">MRIGVRLGASGAEGALVHSGRALAAAGRAEGGWRALSALLRELTAAAKSTVDSVTWNVGELLEHSLRAVGSPGLPPMAFTVRPATPVAALQVLPRPPRAPGHPSPLVRSLVAWRGVITGGHDLFGAELTPVDLDAAVRAAAEARAAGLGTLTITATGAATCVGHEEAVAARLREEFPDLRIRLSNDGGGLGLLERDATTIVNAALLGAAEELIERCERLTAALPGPPSCWFATGDGGRVSAKRLRAVPVRGVGADAATALTGAAVLTHRPDAHVVLAGIGLVALGQVADGMPRIASDLAGRLGVRMVPPIPVLNVRTDEGVPAVTAELRSLVGPRVIAAMGPQGRDVADRLCTEIGPDLVPVRSEAHPCAVGAACAEPSAWLDVVVPADTLDELQRQQHLAEQQAMTLVAASGARPGSERVVSSVATALAFLGRDAYRLHVRAGSLPEEVPR</sequence>
<dbReference type="PANTHER" id="PTHR11365">
    <property type="entry name" value="5-OXOPROLINASE RELATED"/>
    <property type="match status" value="1"/>
</dbReference>
<protein>
    <recommendedName>
        <fullName evidence="3">Glutamate mutase</fullName>
    </recommendedName>
</protein>
<dbReference type="InterPro" id="IPR045079">
    <property type="entry name" value="Oxoprolinase-like"/>
</dbReference>